<gene>
    <name evidence="1" type="ORF">IME11_1</name>
</gene>
<proteinExistence type="predicted"/>
<dbReference type="RefSeq" id="YP_006990606.1">
    <property type="nucleotide sequence ID" value="NC_019423.1"/>
</dbReference>
<organism evidence="1 2">
    <name type="scientific">Escherichia phage IME11</name>
    <dbReference type="NCBI Taxonomy" id="1239384"/>
    <lineage>
        <taxon>Viruses</taxon>
        <taxon>Duplodnaviria</taxon>
        <taxon>Heunggongvirae</taxon>
        <taxon>Uroviricota</taxon>
        <taxon>Caudoviricetes</taxon>
        <taxon>Schitoviridae</taxon>
        <taxon>Enquatrovirinae</taxon>
        <taxon>Gamaleyavirus</taxon>
        <taxon>Gamaleyavirus IME11</taxon>
    </lineage>
</organism>
<dbReference type="GeneID" id="13997509"/>
<keyword evidence="2" id="KW-1185">Reference proteome</keyword>
<reference evidence="1 2" key="1">
    <citation type="journal article" date="2012" name="J. Virol.">
        <title>Complete Genome Sequence of IME11, a New N4-Like Bacteriophage.</title>
        <authorList>
            <person name="Fan H."/>
            <person name="Fan H."/>
            <person name="An X."/>
            <person name="Huang Y."/>
            <person name="Zhang Z."/>
            <person name="Mi Z."/>
            <person name="Tong Y."/>
        </authorList>
    </citation>
    <scope>NUCLEOTIDE SEQUENCE [LARGE SCALE GENOMIC DNA]</scope>
</reference>
<sequence length="474" mass="50857">MPYFRVRDSIFYGGLNSQAIGVCVSGLSAGGYIRDNLFSDLRYGIKLAIGRQGTSVVNGPATPYNIEDNDFYRTGNRGGIDPDTQKFVQYASYDVWIEPGATATNSGRAIRFAGNKFGQEYLVSPDSHVLIADAAALGATDSLNGDKAHVETLSAGFVSGLLFEGNNVNSANGSYIAPFIRSFTPNVGNCYVGDLYDNDMPSRIIEYSPLVTQASITNLARTNIFAPKSCLGLQKGVEPKLISNLNDVFKVLDTNNWYAGHPQVPTPLVGSQQSNFVSLYAGPTSGLTVADATKTSVNNSYGGVYEASEITLASGGRAFTVVSGMVAGQQHYIDFELKRGSSNPVQSVKVEILSTDTTVLYLRRIILIDTISRWQRVILPFIPSVSGQVIVRFTSSTFIEGSATNFIVGNLNVYINNNPINTGHNGGLGGTWSIQHTVRGNRHEWYDASGNLRAKVGAPTSATDGVIISANPVI</sequence>
<evidence type="ECO:0000313" key="2">
    <source>
        <dbReference type="Proteomes" id="UP000001223"/>
    </source>
</evidence>
<evidence type="ECO:0000313" key="1">
    <source>
        <dbReference type="EMBL" id="AFV29050.1"/>
    </source>
</evidence>
<dbReference type="EMBL" id="JX880034">
    <property type="protein sequence ID" value="AFV29050.1"/>
    <property type="molecule type" value="Genomic_DNA"/>
</dbReference>
<accession>K4MM73</accession>
<name>K4MM73_9CAUD</name>
<dbReference type="KEGG" id="vg:13997509"/>
<dbReference type="Proteomes" id="UP000001223">
    <property type="component" value="Segment"/>
</dbReference>
<protein>
    <submittedName>
        <fullName evidence="1">Uncharacterized protein</fullName>
    </submittedName>
</protein>